<dbReference type="PANTHER" id="PTHR10555:SF170">
    <property type="entry name" value="FI18122P1"/>
    <property type="match status" value="1"/>
</dbReference>
<reference evidence="2" key="1">
    <citation type="submission" date="2022-08" db="EMBL/GenBank/DDBJ databases">
        <title>Novel sulphate-reducing endosymbionts in the free-living metamonad Anaeramoeba.</title>
        <authorList>
            <person name="Jerlstrom-Hultqvist J."/>
            <person name="Cepicka I."/>
            <person name="Gallot-Lavallee L."/>
            <person name="Salas-Leiva D."/>
            <person name="Curtis B.A."/>
            <person name="Zahonova K."/>
            <person name="Pipaliya S."/>
            <person name="Dacks J."/>
            <person name="Roger A.J."/>
        </authorList>
    </citation>
    <scope>NUCLEOTIDE SEQUENCE</scope>
    <source>
        <strain evidence="2">Busselton2</strain>
    </source>
</reference>
<feature type="domain" description="Sorting nexin/Vps5-like C-terminal" evidence="1">
    <location>
        <begin position="10"/>
        <end position="140"/>
    </location>
</feature>
<sequence length="150" mass="17929">METYKNSNFEDMRTEQIKFETWIYDYIQICKVVQTGYDSVKKIINGFDNAQKTEELKKKLEKGQSTGSKKIEQIEDEYQNSQKLTKKYKNQMELISAVFVSELQDLEMKKSNDFHEMLLQFSNSQKKITKSHIQIWENIVDKITEMKQDY</sequence>
<organism evidence="2 3">
    <name type="scientific">Anaeramoeba flamelloides</name>
    <dbReference type="NCBI Taxonomy" id="1746091"/>
    <lineage>
        <taxon>Eukaryota</taxon>
        <taxon>Metamonada</taxon>
        <taxon>Anaeramoebidae</taxon>
        <taxon>Anaeramoeba</taxon>
    </lineage>
</organism>
<gene>
    <name evidence="2" type="ORF">M0812_29559</name>
</gene>
<dbReference type="PANTHER" id="PTHR10555">
    <property type="entry name" value="SORTING NEXIN"/>
    <property type="match status" value="1"/>
</dbReference>
<dbReference type="InterPro" id="IPR027267">
    <property type="entry name" value="AH/BAR_dom_sf"/>
</dbReference>
<dbReference type="EMBL" id="JANTQA010000075">
    <property type="protein sequence ID" value="KAJ3423928.1"/>
    <property type="molecule type" value="Genomic_DNA"/>
</dbReference>
<protein>
    <submittedName>
        <fullName evidence="2">Sorting nexin</fullName>
    </submittedName>
</protein>
<dbReference type="Proteomes" id="UP001146793">
    <property type="component" value="Unassembled WGS sequence"/>
</dbReference>
<evidence type="ECO:0000313" key="2">
    <source>
        <dbReference type="EMBL" id="KAJ3423928.1"/>
    </source>
</evidence>
<dbReference type="Pfam" id="PF09325">
    <property type="entry name" value="Vps5"/>
    <property type="match status" value="1"/>
</dbReference>
<comment type="caution">
    <text evidence="2">The sequence shown here is derived from an EMBL/GenBank/DDBJ whole genome shotgun (WGS) entry which is preliminary data.</text>
</comment>
<dbReference type="InterPro" id="IPR015404">
    <property type="entry name" value="Vps5_C"/>
</dbReference>
<evidence type="ECO:0000259" key="1">
    <source>
        <dbReference type="Pfam" id="PF09325"/>
    </source>
</evidence>
<evidence type="ECO:0000313" key="3">
    <source>
        <dbReference type="Proteomes" id="UP001146793"/>
    </source>
</evidence>
<dbReference type="Gene3D" id="1.20.1270.60">
    <property type="entry name" value="Arfaptin homology (AH) domain/BAR domain"/>
    <property type="match status" value="1"/>
</dbReference>
<dbReference type="AlphaFoldDB" id="A0AAV7Y245"/>
<proteinExistence type="predicted"/>
<dbReference type="GO" id="GO:0005768">
    <property type="term" value="C:endosome"/>
    <property type="evidence" value="ECO:0007669"/>
    <property type="project" value="TreeGrafter"/>
</dbReference>
<dbReference type="GO" id="GO:0035091">
    <property type="term" value="F:phosphatidylinositol binding"/>
    <property type="evidence" value="ECO:0007669"/>
    <property type="project" value="TreeGrafter"/>
</dbReference>
<accession>A0AAV7Y245</accession>
<name>A0AAV7Y245_9EUKA</name>